<dbReference type="RefSeq" id="WP_179171638.1">
    <property type="nucleotide sequence ID" value="NZ_CP058532.1"/>
</dbReference>
<dbReference type="EMBL" id="CP058532">
    <property type="protein sequence ID" value="QLG30064.1"/>
    <property type="molecule type" value="Genomic_DNA"/>
</dbReference>
<keyword evidence="2" id="KW-0614">Plasmid</keyword>
<proteinExistence type="predicted"/>
<protein>
    <submittedName>
        <fullName evidence="2">Uncharacterized protein</fullName>
    </submittedName>
</protein>
<reference evidence="2 3" key="1">
    <citation type="submission" date="2020-07" db="EMBL/GenBank/DDBJ databases">
        <title>Gai3-2, isolated from salt lake.</title>
        <authorList>
            <person name="Cui H."/>
            <person name="Shi X."/>
        </authorList>
    </citation>
    <scope>NUCLEOTIDE SEQUENCE [LARGE SCALE GENOMIC DNA]</scope>
    <source>
        <strain evidence="2 3">Gai3-2</strain>
        <plasmid evidence="2 3">unnamed3</plasmid>
    </source>
</reference>
<keyword evidence="1" id="KW-1133">Transmembrane helix</keyword>
<dbReference type="Proteomes" id="UP000509750">
    <property type="component" value="Plasmid unnamed3"/>
</dbReference>
<evidence type="ECO:0000313" key="2">
    <source>
        <dbReference type="EMBL" id="QLG30064.1"/>
    </source>
</evidence>
<organism evidence="2 3">
    <name type="scientific">Halorarum halophilum</name>
    <dbReference type="NCBI Taxonomy" id="2743090"/>
    <lineage>
        <taxon>Archaea</taxon>
        <taxon>Methanobacteriati</taxon>
        <taxon>Methanobacteriota</taxon>
        <taxon>Stenosarchaea group</taxon>
        <taxon>Halobacteria</taxon>
        <taxon>Halobacteriales</taxon>
        <taxon>Haloferacaceae</taxon>
        <taxon>Halorarum</taxon>
    </lineage>
</organism>
<sequence>MTPLAAAMAGCLLLASPIVFIGCLANGNVVGALCILALWAGFFGGS</sequence>
<keyword evidence="3" id="KW-1185">Reference proteome</keyword>
<geneLocation type="plasmid" evidence="2 3">
    <name>unnamed3</name>
</geneLocation>
<dbReference type="AlphaFoldDB" id="A0A7D5GPW1"/>
<name>A0A7D5GPW1_9EURY</name>
<feature type="transmembrane region" description="Helical" evidence="1">
    <location>
        <begin position="27"/>
        <end position="45"/>
    </location>
</feature>
<keyword evidence="1" id="KW-0472">Membrane</keyword>
<gene>
    <name evidence="2" type="ORF">HUG10_20990</name>
</gene>
<evidence type="ECO:0000313" key="3">
    <source>
        <dbReference type="Proteomes" id="UP000509750"/>
    </source>
</evidence>
<accession>A0A7D5GPW1</accession>
<evidence type="ECO:0000256" key="1">
    <source>
        <dbReference type="SAM" id="Phobius"/>
    </source>
</evidence>
<keyword evidence="1" id="KW-0812">Transmembrane</keyword>
<dbReference type="KEGG" id="halg:HUG10_20990"/>
<dbReference type="GeneID" id="56031365"/>